<evidence type="ECO:0000313" key="7">
    <source>
        <dbReference type="Proteomes" id="UP000051295"/>
    </source>
</evidence>
<keyword evidence="4" id="KW-0804">Transcription</keyword>
<dbReference type="Pfam" id="PF03466">
    <property type="entry name" value="LysR_substrate"/>
    <property type="match status" value="1"/>
</dbReference>
<comment type="similarity">
    <text evidence="1">Belongs to the LysR transcriptional regulatory family.</text>
</comment>
<dbReference type="Gene3D" id="1.10.10.10">
    <property type="entry name" value="Winged helix-like DNA-binding domain superfamily/Winged helix DNA-binding domain"/>
    <property type="match status" value="1"/>
</dbReference>
<reference evidence="6 7" key="1">
    <citation type="submission" date="2015-04" db="EMBL/GenBank/DDBJ databases">
        <title>The draft genome sequence of Roseovarius sp.R12b.</title>
        <authorList>
            <person name="Li G."/>
            <person name="Lai Q."/>
            <person name="Shao Z."/>
            <person name="Yan P."/>
        </authorList>
    </citation>
    <scope>NUCLEOTIDE SEQUENCE [LARGE SCALE GENOMIC DNA]</scope>
    <source>
        <strain evidence="6 7">R12B</strain>
    </source>
</reference>
<comment type="caution">
    <text evidence="6">The sequence shown here is derived from an EMBL/GenBank/DDBJ whole genome shotgun (WGS) entry which is preliminary data.</text>
</comment>
<dbReference type="GO" id="GO:0003700">
    <property type="term" value="F:DNA-binding transcription factor activity"/>
    <property type="evidence" value="ECO:0007669"/>
    <property type="project" value="InterPro"/>
</dbReference>
<gene>
    <name evidence="6" type="ORF">XM53_00055</name>
</gene>
<dbReference type="GO" id="GO:0010628">
    <property type="term" value="P:positive regulation of gene expression"/>
    <property type="evidence" value="ECO:0007669"/>
    <property type="project" value="TreeGrafter"/>
</dbReference>
<organism evidence="6 7">
    <name type="scientific">Roseovarius atlanticus</name>
    <dbReference type="NCBI Taxonomy" id="1641875"/>
    <lineage>
        <taxon>Bacteria</taxon>
        <taxon>Pseudomonadati</taxon>
        <taxon>Pseudomonadota</taxon>
        <taxon>Alphaproteobacteria</taxon>
        <taxon>Rhodobacterales</taxon>
        <taxon>Roseobacteraceae</taxon>
        <taxon>Roseovarius</taxon>
    </lineage>
</organism>
<dbReference type="InterPro" id="IPR036390">
    <property type="entry name" value="WH_DNA-bd_sf"/>
</dbReference>
<dbReference type="OrthoDB" id="8479870at2"/>
<feature type="domain" description="HTH lysR-type" evidence="5">
    <location>
        <begin position="1"/>
        <end position="58"/>
    </location>
</feature>
<dbReference type="SUPFAM" id="SSF46785">
    <property type="entry name" value="Winged helix' DNA-binding domain"/>
    <property type="match status" value="1"/>
</dbReference>
<dbReference type="PANTHER" id="PTHR30427:SF1">
    <property type="entry name" value="TRANSCRIPTIONAL ACTIVATOR PROTEIN LYSR"/>
    <property type="match status" value="1"/>
</dbReference>
<dbReference type="GO" id="GO:0043565">
    <property type="term" value="F:sequence-specific DNA binding"/>
    <property type="evidence" value="ECO:0007669"/>
    <property type="project" value="TreeGrafter"/>
</dbReference>
<protein>
    <submittedName>
        <fullName evidence="6">LysR family transcriptional regulator</fullName>
    </submittedName>
</protein>
<dbReference type="SUPFAM" id="SSF53850">
    <property type="entry name" value="Periplasmic binding protein-like II"/>
    <property type="match status" value="1"/>
</dbReference>
<dbReference type="InterPro" id="IPR005119">
    <property type="entry name" value="LysR_subst-bd"/>
</dbReference>
<proteinExistence type="inferred from homology"/>
<sequence length="316" mass="34369">MNFQQLAVFREIMNTGSMSAAARNLHRTQPAVSAALKALEESLGMELFHREGRRLIPVPEARYLLSEATDILNKLSATRANLEGMRDRVRGTLRIVAMPGPSAYLLPAFVSKFSGSAPDIRVTLATRSSPQILNLIAAQSFDIGFCDLGARETMSKSLSDELFQSVTTTCKCLCAVPEAHPLAENDVITASDLDGHPMGALQPGHATVADTQAAFDAVGAAFNLCVDAQYFLPLLHFVEAGQICAIIDPLSAETYRRQNGNEGTIKFVRFEPEVPFGYALITPHQRPPSRLAQEFACRWQAYLDNIVTPCSGQASV</sequence>
<evidence type="ECO:0000256" key="1">
    <source>
        <dbReference type="ARBA" id="ARBA00009437"/>
    </source>
</evidence>
<dbReference type="InterPro" id="IPR000847">
    <property type="entry name" value="LysR_HTH_N"/>
</dbReference>
<evidence type="ECO:0000256" key="4">
    <source>
        <dbReference type="ARBA" id="ARBA00023163"/>
    </source>
</evidence>
<dbReference type="PROSITE" id="PS50931">
    <property type="entry name" value="HTH_LYSR"/>
    <property type="match status" value="1"/>
</dbReference>
<name>A0A0T5P1A9_9RHOB</name>
<dbReference type="Proteomes" id="UP000051295">
    <property type="component" value="Unassembled WGS sequence"/>
</dbReference>
<dbReference type="EMBL" id="LAXJ01000001">
    <property type="protein sequence ID" value="KRS14925.1"/>
    <property type="molecule type" value="Genomic_DNA"/>
</dbReference>
<dbReference type="STRING" id="1641875.XM53_00055"/>
<evidence type="ECO:0000259" key="5">
    <source>
        <dbReference type="PROSITE" id="PS50931"/>
    </source>
</evidence>
<keyword evidence="7" id="KW-1185">Reference proteome</keyword>
<dbReference type="PATRIC" id="fig|1641875.4.peg.13"/>
<evidence type="ECO:0000313" key="6">
    <source>
        <dbReference type="EMBL" id="KRS14925.1"/>
    </source>
</evidence>
<accession>A0A0T5P1A9</accession>
<dbReference type="PANTHER" id="PTHR30427">
    <property type="entry name" value="TRANSCRIPTIONAL ACTIVATOR PROTEIN LYSR"/>
    <property type="match status" value="1"/>
</dbReference>
<dbReference type="PRINTS" id="PR00039">
    <property type="entry name" value="HTHLYSR"/>
</dbReference>
<keyword evidence="3" id="KW-0238">DNA-binding</keyword>
<dbReference type="Gene3D" id="3.40.190.10">
    <property type="entry name" value="Periplasmic binding protein-like II"/>
    <property type="match status" value="2"/>
</dbReference>
<keyword evidence="2" id="KW-0805">Transcription regulation</keyword>
<dbReference type="Pfam" id="PF00126">
    <property type="entry name" value="HTH_1"/>
    <property type="match status" value="1"/>
</dbReference>
<evidence type="ECO:0000256" key="2">
    <source>
        <dbReference type="ARBA" id="ARBA00023015"/>
    </source>
</evidence>
<dbReference type="AlphaFoldDB" id="A0A0T5P1A9"/>
<dbReference type="InterPro" id="IPR036388">
    <property type="entry name" value="WH-like_DNA-bd_sf"/>
</dbReference>
<evidence type="ECO:0000256" key="3">
    <source>
        <dbReference type="ARBA" id="ARBA00023125"/>
    </source>
</evidence>